<keyword evidence="3" id="KW-1185">Reference proteome</keyword>
<sequence precursor="true">MPTPSHLPIAALGALGLAFAAACTPAADGPSAAGNASASPRECFSARSVTGYRSAPESEDGAERIYVDVGARDTYLFETFGGCPDLDFSWRIGLRDRGIGRICRGIDVDLVVPDPAFGPRVCPVRMIRKLDPGEPGARRSRSDD</sequence>
<organism evidence="2 3">
    <name type="scientific">Pelagerythrobacter marensis</name>
    <dbReference type="NCBI Taxonomy" id="543877"/>
    <lineage>
        <taxon>Bacteria</taxon>
        <taxon>Pseudomonadati</taxon>
        <taxon>Pseudomonadota</taxon>
        <taxon>Alphaproteobacteria</taxon>
        <taxon>Sphingomonadales</taxon>
        <taxon>Erythrobacteraceae</taxon>
        <taxon>Pelagerythrobacter</taxon>
    </lineage>
</organism>
<dbReference type="OrthoDB" id="6400990at2"/>
<protein>
    <recommendedName>
        <fullName evidence="4">Lipoprotein</fullName>
    </recommendedName>
</protein>
<dbReference type="KEGG" id="amx:AM2010_178"/>
<reference evidence="2 3" key="1">
    <citation type="submission" date="2015-06" db="EMBL/GenBank/DDBJ databases">
        <authorList>
            <person name="Kim K.M."/>
        </authorList>
    </citation>
    <scope>NUCLEOTIDE SEQUENCE [LARGE SCALE GENOMIC DNA]</scope>
    <source>
        <strain evidence="2 3">KCTC 22370</strain>
    </source>
</reference>
<feature type="chain" id="PRO_5002562482" description="Lipoprotein" evidence="1">
    <location>
        <begin position="21"/>
        <end position="144"/>
    </location>
</feature>
<dbReference type="InterPro" id="IPR045500">
    <property type="entry name" value="DUF6491"/>
</dbReference>
<evidence type="ECO:0000313" key="3">
    <source>
        <dbReference type="Proteomes" id="UP000037643"/>
    </source>
</evidence>
<dbReference type="EMBL" id="CP011805">
    <property type="protein sequence ID" value="AKM06267.1"/>
    <property type="molecule type" value="Genomic_DNA"/>
</dbReference>
<accession>A0A0G3X513</accession>
<dbReference type="STRING" id="543877.AM2010_178"/>
<evidence type="ECO:0000256" key="1">
    <source>
        <dbReference type="SAM" id="SignalP"/>
    </source>
</evidence>
<evidence type="ECO:0000313" key="2">
    <source>
        <dbReference type="EMBL" id="AKM06267.1"/>
    </source>
</evidence>
<gene>
    <name evidence="2" type="ORF">AM2010_178</name>
</gene>
<feature type="signal peptide" evidence="1">
    <location>
        <begin position="1"/>
        <end position="20"/>
    </location>
</feature>
<dbReference type="PATRIC" id="fig|543877.4.peg.179"/>
<proteinExistence type="predicted"/>
<keyword evidence="1" id="KW-0732">Signal</keyword>
<dbReference type="Proteomes" id="UP000037643">
    <property type="component" value="Chromosome"/>
</dbReference>
<dbReference type="RefSeq" id="WP_047805479.1">
    <property type="nucleotide sequence ID" value="NZ_CP011805.1"/>
</dbReference>
<name>A0A0G3X513_9SPHN</name>
<evidence type="ECO:0008006" key="4">
    <source>
        <dbReference type="Google" id="ProtNLM"/>
    </source>
</evidence>
<dbReference type="AlphaFoldDB" id="A0A0G3X513"/>
<dbReference type="Pfam" id="PF20101">
    <property type="entry name" value="DUF6491"/>
    <property type="match status" value="1"/>
</dbReference>